<evidence type="ECO:0000259" key="8">
    <source>
        <dbReference type="PROSITE" id="PS51384"/>
    </source>
</evidence>
<dbReference type="InterPro" id="IPR017927">
    <property type="entry name" value="FAD-bd_FR_type"/>
</dbReference>
<evidence type="ECO:0000313" key="10">
    <source>
        <dbReference type="Proteomes" id="UP000006772"/>
    </source>
</evidence>
<proteinExistence type="predicted"/>
<dbReference type="PROSITE" id="PS51085">
    <property type="entry name" value="2FE2S_FER_2"/>
    <property type="match status" value="1"/>
</dbReference>
<dbReference type="InterPro" id="IPR001041">
    <property type="entry name" value="2Fe-2S_ferredoxin-type"/>
</dbReference>
<dbReference type="CDD" id="cd00207">
    <property type="entry name" value="fer2"/>
    <property type="match status" value="1"/>
</dbReference>
<dbReference type="Gene3D" id="3.40.50.80">
    <property type="entry name" value="Nucleotide-binding domain of ferredoxin-NADP reductase (FNR) module"/>
    <property type="match status" value="1"/>
</dbReference>
<evidence type="ECO:0000259" key="7">
    <source>
        <dbReference type="PROSITE" id="PS51085"/>
    </source>
</evidence>
<dbReference type="RefSeq" id="WP_006463680.1">
    <property type="nucleotide sequence ID" value="NZ_AEEC02000015.1"/>
</dbReference>
<feature type="domain" description="2Fe-2S ferredoxin-type" evidence="7">
    <location>
        <begin position="256"/>
        <end position="341"/>
    </location>
</feature>
<reference evidence="9 10" key="1">
    <citation type="journal article" date="2013" name="Front. Microbiol.">
        <title>The genome of the endophytic bacterium H. frisingense GSF30(T) identifies diverse strategies in the Herbaspirillum genus to interact with plants.</title>
        <authorList>
            <person name="Straub D."/>
            <person name="Rothballer M."/>
            <person name="Hartmann A."/>
            <person name="Ludewig U."/>
        </authorList>
    </citation>
    <scope>NUCLEOTIDE SEQUENCE [LARGE SCALE GENOMIC DNA]</scope>
    <source>
        <strain evidence="9 10">GSF30</strain>
    </source>
</reference>
<dbReference type="Pfam" id="PF00111">
    <property type="entry name" value="Fer2"/>
    <property type="match status" value="1"/>
</dbReference>
<dbReference type="InterPro" id="IPR012675">
    <property type="entry name" value="Beta-grasp_dom_sf"/>
</dbReference>
<dbReference type="InterPro" id="IPR050415">
    <property type="entry name" value="MRET"/>
</dbReference>
<evidence type="ECO:0000313" key="9">
    <source>
        <dbReference type="EMBL" id="EOA04501.1"/>
    </source>
</evidence>
<dbReference type="SUPFAM" id="SSF63380">
    <property type="entry name" value="Riboflavin synthase domain-like"/>
    <property type="match status" value="1"/>
</dbReference>
<dbReference type="GO" id="GO:0016491">
    <property type="term" value="F:oxidoreductase activity"/>
    <property type="evidence" value="ECO:0007669"/>
    <property type="project" value="UniProtKB-KW"/>
</dbReference>
<dbReference type="Proteomes" id="UP000006772">
    <property type="component" value="Unassembled WGS sequence"/>
</dbReference>
<dbReference type="EMBL" id="AEEC02000015">
    <property type="protein sequence ID" value="EOA04501.1"/>
    <property type="molecule type" value="Genomic_DNA"/>
</dbReference>
<feature type="domain" description="FAD-binding FR-type" evidence="8">
    <location>
        <begin position="17"/>
        <end position="119"/>
    </location>
</feature>
<gene>
    <name evidence="9" type="ORF">HFRIS_012349</name>
</gene>
<evidence type="ECO:0000256" key="6">
    <source>
        <dbReference type="ARBA" id="ARBA00023014"/>
    </source>
</evidence>
<name>A0AAI9IE78_9BURK</name>
<keyword evidence="5" id="KW-0408">Iron</keyword>
<dbReference type="SUPFAM" id="SSF52343">
    <property type="entry name" value="Ferredoxin reductase-like, C-terminal NADP-linked domain"/>
    <property type="match status" value="1"/>
</dbReference>
<organism evidence="9 10">
    <name type="scientific">Herbaspirillum frisingense GSF30</name>
    <dbReference type="NCBI Taxonomy" id="864073"/>
    <lineage>
        <taxon>Bacteria</taxon>
        <taxon>Pseudomonadati</taxon>
        <taxon>Pseudomonadota</taxon>
        <taxon>Betaproteobacteria</taxon>
        <taxon>Burkholderiales</taxon>
        <taxon>Oxalobacteraceae</taxon>
        <taxon>Herbaspirillum</taxon>
    </lineage>
</organism>
<keyword evidence="6" id="KW-0411">Iron-sulfur</keyword>
<dbReference type="PROSITE" id="PS51384">
    <property type="entry name" value="FAD_FR"/>
    <property type="match status" value="1"/>
</dbReference>
<accession>A0AAI9IE78</accession>
<comment type="caution">
    <text evidence="9">The sequence shown here is derived from an EMBL/GenBank/DDBJ whole genome shotgun (WGS) entry which is preliminary data.</text>
</comment>
<dbReference type="InterPro" id="IPR017938">
    <property type="entry name" value="Riboflavin_synthase-like_b-brl"/>
</dbReference>
<evidence type="ECO:0000256" key="2">
    <source>
        <dbReference type="ARBA" id="ARBA00022714"/>
    </source>
</evidence>
<keyword evidence="1" id="KW-0285">Flavoprotein</keyword>
<keyword evidence="4" id="KW-0560">Oxidoreductase</keyword>
<keyword evidence="2" id="KW-0001">2Fe-2S</keyword>
<dbReference type="GO" id="GO:0051537">
    <property type="term" value="F:2 iron, 2 sulfur cluster binding"/>
    <property type="evidence" value="ECO:0007669"/>
    <property type="project" value="UniProtKB-KW"/>
</dbReference>
<dbReference type="Gene3D" id="2.40.30.10">
    <property type="entry name" value="Translation factors"/>
    <property type="match status" value="1"/>
</dbReference>
<dbReference type="GO" id="GO:0046872">
    <property type="term" value="F:metal ion binding"/>
    <property type="evidence" value="ECO:0007669"/>
    <property type="project" value="UniProtKB-KW"/>
</dbReference>
<dbReference type="InterPro" id="IPR039261">
    <property type="entry name" value="FNR_nucleotide-bd"/>
</dbReference>
<dbReference type="PROSITE" id="PS00197">
    <property type="entry name" value="2FE2S_FER_1"/>
    <property type="match status" value="1"/>
</dbReference>
<dbReference type="InterPro" id="IPR036010">
    <property type="entry name" value="2Fe-2S_ferredoxin-like_sf"/>
</dbReference>
<evidence type="ECO:0000256" key="1">
    <source>
        <dbReference type="ARBA" id="ARBA00022630"/>
    </source>
</evidence>
<dbReference type="CDD" id="cd06185">
    <property type="entry name" value="PDR_like"/>
    <property type="match status" value="1"/>
</dbReference>
<dbReference type="PANTHER" id="PTHR47354">
    <property type="entry name" value="NADH OXIDOREDUCTASE HCR"/>
    <property type="match status" value="1"/>
</dbReference>
<dbReference type="InterPro" id="IPR006058">
    <property type="entry name" value="2Fe2S_fd_BS"/>
</dbReference>
<keyword evidence="3" id="KW-0479">Metal-binding</keyword>
<evidence type="ECO:0000256" key="3">
    <source>
        <dbReference type="ARBA" id="ARBA00022723"/>
    </source>
</evidence>
<evidence type="ECO:0000256" key="4">
    <source>
        <dbReference type="ARBA" id="ARBA00023002"/>
    </source>
</evidence>
<dbReference type="AlphaFoldDB" id="A0AAI9IE78"/>
<dbReference type="SUPFAM" id="SSF54292">
    <property type="entry name" value="2Fe-2S ferredoxin-like"/>
    <property type="match status" value="1"/>
</dbReference>
<dbReference type="Gene3D" id="3.10.20.30">
    <property type="match status" value="1"/>
</dbReference>
<sequence length="341" mass="35855">MNAVAERFNRVAPADPPTVLHLRVKAIRPAAADIRLFELSSADGAPLPPWSAGAHLRLQLGEGLERCYSLCNTPQQRDCYVIAVKREAASRGGSAFLHHQVEEGDLLTAAAPVNAFPLVVDERPPLLLAAGIGITPLHAMVADMAARGVRHRLHYFARGLAHAAFFHELAACSQGMSLHLGLDGAETGRAIAAALAGVPCSSPLYVCGPAPFIEAARDHARQAGWREDDIHFEWFAAPTGASHAVIHASDQDHHVFELVLQRSGVSCTVSPGQSIVAAAAGAGVVIGTSCGEGFCGSCESTVLEGLPLHRDSVLSAAERASGRTLMPCVSRCAGTRLVLDL</sequence>
<dbReference type="PANTHER" id="PTHR47354:SF1">
    <property type="entry name" value="CARNITINE MONOOXYGENASE REDUCTASE SUBUNIT"/>
    <property type="match status" value="1"/>
</dbReference>
<evidence type="ECO:0000256" key="5">
    <source>
        <dbReference type="ARBA" id="ARBA00023004"/>
    </source>
</evidence>
<dbReference type="PRINTS" id="PR00409">
    <property type="entry name" value="PHDIOXRDTASE"/>
</dbReference>
<protein>
    <submittedName>
        <fullName evidence="9">Flavodoxin reductases (Ferredoxin-NADPH reductases) family 1 protein</fullName>
    </submittedName>
</protein>